<organism evidence="4 5">
    <name type="scientific">Pisum sativum</name>
    <name type="common">Garden pea</name>
    <name type="synonym">Lathyrus oleraceus</name>
    <dbReference type="NCBI Taxonomy" id="3888"/>
    <lineage>
        <taxon>Eukaryota</taxon>
        <taxon>Viridiplantae</taxon>
        <taxon>Streptophyta</taxon>
        <taxon>Embryophyta</taxon>
        <taxon>Tracheophyta</taxon>
        <taxon>Spermatophyta</taxon>
        <taxon>Magnoliopsida</taxon>
        <taxon>eudicotyledons</taxon>
        <taxon>Gunneridae</taxon>
        <taxon>Pentapetalae</taxon>
        <taxon>rosids</taxon>
        <taxon>fabids</taxon>
        <taxon>Fabales</taxon>
        <taxon>Fabaceae</taxon>
        <taxon>Papilionoideae</taxon>
        <taxon>50 kb inversion clade</taxon>
        <taxon>NPAAA clade</taxon>
        <taxon>Hologalegina</taxon>
        <taxon>IRL clade</taxon>
        <taxon>Fabeae</taxon>
        <taxon>Lathyrus</taxon>
    </lineage>
</organism>
<gene>
    <name evidence="4" type="ORF">KIW84_043274</name>
</gene>
<comment type="caution">
    <text evidence="4">The sequence shown here is derived from an EMBL/GenBank/DDBJ whole genome shotgun (WGS) entry which is preliminary data.</text>
</comment>
<name>A0A9D4XDG9_PEA</name>
<protein>
    <recommendedName>
        <fullName evidence="3">CCHC-type domain-containing protein</fullName>
    </recommendedName>
</protein>
<dbReference type="SMART" id="SM00343">
    <property type="entry name" value="ZnF_C2HC"/>
    <property type="match status" value="2"/>
</dbReference>
<dbReference type="Pfam" id="PF00098">
    <property type="entry name" value="zf-CCHC"/>
    <property type="match status" value="2"/>
</dbReference>
<reference evidence="4 5" key="1">
    <citation type="journal article" date="2022" name="Nat. Genet.">
        <title>Improved pea reference genome and pan-genome highlight genomic features and evolutionary characteristics.</title>
        <authorList>
            <person name="Yang T."/>
            <person name="Liu R."/>
            <person name="Luo Y."/>
            <person name="Hu S."/>
            <person name="Wang D."/>
            <person name="Wang C."/>
            <person name="Pandey M.K."/>
            <person name="Ge S."/>
            <person name="Xu Q."/>
            <person name="Li N."/>
            <person name="Li G."/>
            <person name="Huang Y."/>
            <person name="Saxena R.K."/>
            <person name="Ji Y."/>
            <person name="Li M."/>
            <person name="Yan X."/>
            <person name="He Y."/>
            <person name="Liu Y."/>
            <person name="Wang X."/>
            <person name="Xiang C."/>
            <person name="Varshney R.K."/>
            <person name="Ding H."/>
            <person name="Gao S."/>
            <person name="Zong X."/>
        </authorList>
    </citation>
    <scope>NUCLEOTIDE SEQUENCE [LARGE SCALE GENOMIC DNA]</scope>
    <source>
        <strain evidence="4 5">cv. Zhongwan 6</strain>
    </source>
</reference>
<accession>A0A9D4XDG9</accession>
<feature type="domain" description="CCHC-type" evidence="3">
    <location>
        <begin position="103"/>
        <end position="119"/>
    </location>
</feature>
<keyword evidence="5" id="KW-1185">Reference proteome</keyword>
<dbReference type="Gramene" id="Psat04G0327400-T1">
    <property type="protein sequence ID" value="KAI5418994.1"/>
    <property type="gene ID" value="KIW84_043274"/>
</dbReference>
<dbReference type="SUPFAM" id="SSF57756">
    <property type="entry name" value="Retrovirus zinc finger-like domains"/>
    <property type="match status" value="1"/>
</dbReference>
<dbReference type="GO" id="GO:0003676">
    <property type="term" value="F:nucleic acid binding"/>
    <property type="evidence" value="ECO:0007669"/>
    <property type="project" value="InterPro"/>
</dbReference>
<dbReference type="Proteomes" id="UP001058974">
    <property type="component" value="Chromosome 4"/>
</dbReference>
<proteinExistence type="predicted"/>
<dbReference type="PROSITE" id="PS50158">
    <property type="entry name" value="ZF_CCHC"/>
    <property type="match status" value="2"/>
</dbReference>
<dbReference type="EMBL" id="JAMSHJ010000004">
    <property type="protein sequence ID" value="KAI5418994.1"/>
    <property type="molecule type" value="Genomic_DNA"/>
</dbReference>
<dbReference type="PANTHER" id="PTHR23002">
    <property type="entry name" value="ZINC FINGER CCHC DOMAIN CONTAINING PROTEIN"/>
    <property type="match status" value="1"/>
</dbReference>
<evidence type="ECO:0000256" key="1">
    <source>
        <dbReference type="PROSITE-ProRule" id="PRU00047"/>
    </source>
</evidence>
<dbReference type="GO" id="GO:0008270">
    <property type="term" value="F:zinc ion binding"/>
    <property type="evidence" value="ECO:0007669"/>
    <property type="project" value="UniProtKB-KW"/>
</dbReference>
<evidence type="ECO:0000256" key="2">
    <source>
        <dbReference type="SAM" id="MobiDB-lite"/>
    </source>
</evidence>
<evidence type="ECO:0000259" key="3">
    <source>
        <dbReference type="PROSITE" id="PS50158"/>
    </source>
</evidence>
<dbReference type="AlphaFoldDB" id="A0A9D4XDG9"/>
<dbReference type="InterPro" id="IPR001878">
    <property type="entry name" value="Znf_CCHC"/>
</dbReference>
<dbReference type="Gene3D" id="4.10.60.10">
    <property type="entry name" value="Zinc finger, CCHC-type"/>
    <property type="match status" value="2"/>
</dbReference>
<feature type="region of interest" description="Disordered" evidence="2">
    <location>
        <begin position="45"/>
        <end position="96"/>
    </location>
</feature>
<dbReference type="InterPro" id="IPR051714">
    <property type="entry name" value="Znf_CCHC_NABP"/>
</dbReference>
<feature type="compositionally biased region" description="Polar residues" evidence="2">
    <location>
        <begin position="63"/>
        <end position="79"/>
    </location>
</feature>
<evidence type="ECO:0000313" key="5">
    <source>
        <dbReference type="Proteomes" id="UP001058974"/>
    </source>
</evidence>
<sequence length="206" mass="23647">MDENYKCERFEQGLRYEIKESVEPLEIHQFQALVEKCKKVEQMKQGRLHRGVAGGPSRPQGHQYDNNRGKQQQPYTRPQRNSRDQPRGHFKGGQKLQNSGTIRCYHCNKEGHVSTQCPEKARLCYLCQQPGHFAKDCRAPRRDHIPSTNNNNDIPRPTAKGRVYHIGGEEASNALGLVQGECEITKNDLLCYLILELHILSSLWIV</sequence>
<keyword evidence="1" id="KW-0863">Zinc-finger</keyword>
<feature type="domain" description="CCHC-type" evidence="3">
    <location>
        <begin position="124"/>
        <end position="138"/>
    </location>
</feature>
<keyword evidence="1" id="KW-0862">Zinc</keyword>
<keyword evidence="1" id="KW-0479">Metal-binding</keyword>
<dbReference type="InterPro" id="IPR036875">
    <property type="entry name" value="Znf_CCHC_sf"/>
</dbReference>
<evidence type="ECO:0000313" key="4">
    <source>
        <dbReference type="EMBL" id="KAI5418994.1"/>
    </source>
</evidence>